<feature type="transmembrane region" description="Helical" evidence="10">
    <location>
        <begin position="307"/>
        <end position="326"/>
    </location>
</feature>
<dbReference type="GO" id="GO:0015808">
    <property type="term" value="P:L-alanine transport"/>
    <property type="evidence" value="ECO:0007669"/>
    <property type="project" value="TreeGrafter"/>
</dbReference>
<comment type="similarity">
    <text evidence="9">Belongs to the binding-protein-dependent transport system permease family. LivHM subfamily.</text>
</comment>
<keyword evidence="2" id="KW-0813">Transport</keyword>
<dbReference type="EMBL" id="SNXZ01000008">
    <property type="protein sequence ID" value="TDP91914.1"/>
    <property type="molecule type" value="Genomic_DNA"/>
</dbReference>
<dbReference type="InterPro" id="IPR001851">
    <property type="entry name" value="ABC_transp_permease"/>
</dbReference>
<dbReference type="PANTHER" id="PTHR11795:SF371">
    <property type="entry name" value="HIGH-AFFINITY BRANCHED-CHAIN AMINO ACID TRANSPORT SYSTEM PERMEASE PROTEIN LIVH"/>
    <property type="match status" value="1"/>
</dbReference>
<proteinExistence type="inferred from homology"/>
<evidence type="ECO:0000256" key="9">
    <source>
        <dbReference type="ARBA" id="ARBA00037998"/>
    </source>
</evidence>
<feature type="transmembrane region" description="Helical" evidence="10">
    <location>
        <begin position="89"/>
        <end position="114"/>
    </location>
</feature>
<feature type="transmembrane region" description="Helical" evidence="10">
    <location>
        <begin position="38"/>
        <end position="56"/>
    </location>
</feature>
<dbReference type="InterPro" id="IPR052157">
    <property type="entry name" value="BCAA_transport_permease"/>
</dbReference>
<keyword evidence="3" id="KW-1003">Cell membrane</keyword>
<evidence type="ECO:0000313" key="11">
    <source>
        <dbReference type="EMBL" id="TDP91914.1"/>
    </source>
</evidence>
<accession>A0A4R6RYH0</accession>
<keyword evidence="8 10" id="KW-0472">Membrane</keyword>
<dbReference type="GO" id="GO:0015192">
    <property type="term" value="F:L-phenylalanine transmembrane transporter activity"/>
    <property type="evidence" value="ECO:0007669"/>
    <property type="project" value="TreeGrafter"/>
</dbReference>
<dbReference type="GO" id="GO:0015188">
    <property type="term" value="F:L-isoleucine transmembrane transporter activity"/>
    <property type="evidence" value="ECO:0007669"/>
    <property type="project" value="TreeGrafter"/>
</dbReference>
<evidence type="ECO:0000256" key="6">
    <source>
        <dbReference type="ARBA" id="ARBA00022970"/>
    </source>
</evidence>
<evidence type="ECO:0000256" key="5">
    <source>
        <dbReference type="ARBA" id="ARBA00022692"/>
    </source>
</evidence>
<dbReference type="GO" id="GO:1903806">
    <property type="term" value="P:L-isoleucine import across plasma membrane"/>
    <property type="evidence" value="ECO:0007669"/>
    <property type="project" value="TreeGrafter"/>
</dbReference>
<keyword evidence="5 10" id="KW-0812">Transmembrane</keyword>
<evidence type="ECO:0000313" key="12">
    <source>
        <dbReference type="Proteomes" id="UP000295444"/>
    </source>
</evidence>
<evidence type="ECO:0000256" key="8">
    <source>
        <dbReference type="ARBA" id="ARBA00023136"/>
    </source>
</evidence>
<evidence type="ECO:0000256" key="4">
    <source>
        <dbReference type="ARBA" id="ARBA00022519"/>
    </source>
</evidence>
<evidence type="ECO:0000256" key="10">
    <source>
        <dbReference type="SAM" id="Phobius"/>
    </source>
</evidence>
<dbReference type="PANTHER" id="PTHR11795">
    <property type="entry name" value="BRANCHED-CHAIN AMINO ACID TRANSPORT SYSTEM PERMEASE PROTEIN LIVH"/>
    <property type="match status" value="1"/>
</dbReference>
<feature type="transmembrane region" description="Helical" evidence="10">
    <location>
        <begin position="254"/>
        <end position="275"/>
    </location>
</feature>
<feature type="transmembrane region" description="Helical" evidence="10">
    <location>
        <begin position="282"/>
        <end position="301"/>
    </location>
</feature>
<dbReference type="GO" id="GO:0005886">
    <property type="term" value="C:plasma membrane"/>
    <property type="evidence" value="ECO:0007669"/>
    <property type="project" value="UniProtKB-SubCell"/>
</dbReference>
<sequence>MHHLITYLADAPWITFNTGAFSDQFWASTFDGLTYGSIYALVAMGYTLVYGVLQLINFAHSEVFIVGVYATVFALNAMGFGPSPVYPPMVVLIIDLLVAMVAAMIASGLTALILERVAYRPLRKRNAPRLVFLITAIGASFTIQYLIFVWRGGSNAEPATIMFVPDPVFEVFSTIIDSQQLTIFIAAIVLMVVTDQFINRTKFGRGIRAVAQDPDTATLMGVNKERVIMLTFVIGGVLAGAAALFYLMKVPQGASFNGGFVLGIKAFAAAVLGGIGNIRGALLGGLLLGVVSNYGVTLLGNSSWTDVVAFVVLVVVLMVRPTGLLGESLGKARV</sequence>
<comment type="subcellular location">
    <subcellularLocation>
        <location evidence="1">Cell membrane</location>
        <topology evidence="1">Multi-pass membrane protein</topology>
    </subcellularLocation>
</comment>
<dbReference type="GO" id="GO:0005304">
    <property type="term" value="F:L-valine transmembrane transporter activity"/>
    <property type="evidence" value="ECO:0007669"/>
    <property type="project" value="TreeGrafter"/>
</dbReference>
<dbReference type="GO" id="GO:0042941">
    <property type="term" value="P:D-alanine transmembrane transport"/>
    <property type="evidence" value="ECO:0007669"/>
    <property type="project" value="TreeGrafter"/>
</dbReference>
<feature type="transmembrane region" description="Helical" evidence="10">
    <location>
        <begin position="227"/>
        <end position="248"/>
    </location>
</feature>
<organism evidence="11 12">
    <name type="scientific">Labedaea rhizosphaerae</name>
    <dbReference type="NCBI Taxonomy" id="598644"/>
    <lineage>
        <taxon>Bacteria</taxon>
        <taxon>Bacillati</taxon>
        <taxon>Actinomycetota</taxon>
        <taxon>Actinomycetes</taxon>
        <taxon>Pseudonocardiales</taxon>
        <taxon>Pseudonocardiaceae</taxon>
        <taxon>Labedaea</taxon>
    </lineage>
</organism>
<keyword evidence="7 10" id="KW-1133">Transmembrane helix</keyword>
<keyword evidence="6" id="KW-0029">Amino-acid transport</keyword>
<evidence type="ECO:0000256" key="3">
    <source>
        <dbReference type="ARBA" id="ARBA00022475"/>
    </source>
</evidence>
<dbReference type="Pfam" id="PF02653">
    <property type="entry name" value="BPD_transp_2"/>
    <property type="match status" value="1"/>
</dbReference>
<dbReference type="GO" id="GO:0015190">
    <property type="term" value="F:L-leucine transmembrane transporter activity"/>
    <property type="evidence" value="ECO:0007669"/>
    <property type="project" value="TreeGrafter"/>
</dbReference>
<reference evidence="11 12" key="1">
    <citation type="submission" date="2019-03" db="EMBL/GenBank/DDBJ databases">
        <title>Genomic Encyclopedia of Type Strains, Phase IV (KMG-IV): sequencing the most valuable type-strain genomes for metagenomic binning, comparative biology and taxonomic classification.</title>
        <authorList>
            <person name="Goeker M."/>
        </authorList>
    </citation>
    <scope>NUCLEOTIDE SEQUENCE [LARGE SCALE GENOMIC DNA]</scope>
    <source>
        <strain evidence="11 12">DSM 45361</strain>
    </source>
</reference>
<name>A0A4R6RYH0_LABRH</name>
<dbReference type="Proteomes" id="UP000295444">
    <property type="component" value="Unassembled WGS sequence"/>
</dbReference>
<keyword evidence="12" id="KW-1185">Reference proteome</keyword>
<evidence type="ECO:0000256" key="1">
    <source>
        <dbReference type="ARBA" id="ARBA00004651"/>
    </source>
</evidence>
<evidence type="ECO:0000256" key="2">
    <source>
        <dbReference type="ARBA" id="ARBA00022448"/>
    </source>
</evidence>
<feature type="transmembrane region" description="Helical" evidence="10">
    <location>
        <begin position="171"/>
        <end position="193"/>
    </location>
</feature>
<evidence type="ECO:0000256" key="7">
    <source>
        <dbReference type="ARBA" id="ARBA00022989"/>
    </source>
</evidence>
<feature type="transmembrane region" description="Helical" evidence="10">
    <location>
        <begin position="130"/>
        <end position="151"/>
    </location>
</feature>
<feature type="transmembrane region" description="Helical" evidence="10">
    <location>
        <begin position="63"/>
        <end position="83"/>
    </location>
</feature>
<protein>
    <submittedName>
        <fullName evidence="11">Amino acid/amide ABC transporter membrane protein 1 (HAAT family)</fullName>
    </submittedName>
</protein>
<keyword evidence="4" id="KW-0997">Cell inner membrane</keyword>
<comment type="caution">
    <text evidence="11">The sequence shown here is derived from an EMBL/GenBank/DDBJ whole genome shotgun (WGS) entry which is preliminary data.</text>
</comment>
<dbReference type="AlphaFoldDB" id="A0A4R6RYH0"/>
<dbReference type="OrthoDB" id="9807115at2"/>
<dbReference type="CDD" id="cd06582">
    <property type="entry name" value="TM_PBP1_LivH_like"/>
    <property type="match status" value="1"/>
</dbReference>
<gene>
    <name evidence="11" type="ORF">EV186_108125</name>
</gene>